<dbReference type="STRING" id="478744.SAMN05444359_12229"/>
<feature type="domain" description="UspA" evidence="2">
    <location>
        <begin position="1"/>
        <end position="126"/>
    </location>
</feature>
<organism evidence="3 4">
    <name type="scientific">Neolewinella agarilytica</name>
    <dbReference type="NCBI Taxonomy" id="478744"/>
    <lineage>
        <taxon>Bacteria</taxon>
        <taxon>Pseudomonadati</taxon>
        <taxon>Bacteroidota</taxon>
        <taxon>Saprospiria</taxon>
        <taxon>Saprospirales</taxon>
        <taxon>Lewinellaceae</taxon>
        <taxon>Neolewinella</taxon>
    </lineage>
</organism>
<dbReference type="EMBL" id="FOFB01000022">
    <property type="protein sequence ID" value="SER03691.1"/>
    <property type="molecule type" value="Genomic_DNA"/>
</dbReference>
<dbReference type="PRINTS" id="PR01438">
    <property type="entry name" value="UNVRSLSTRESS"/>
</dbReference>
<accession>A0A1H9KWU4</accession>
<proteinExistence type="inferred from homology"/>
<dbReference type="RefSeq" id="WP_090171154.1">
    <property type="nucleotide sequence ID" value="NZ_FOFB01000022.1"/>
</dbReference>
<dbReference type="Pfam" id="PF00582">
    <property type="entry name" value="Usp"/>
    <property type="match status" value="1"/>
</dbReference>
<protein>
    <submittedName>
        <fullName evidence="3">Nucleotide-binding universal stress protein, UspA family</fullName>
    </submittedName>
</protein>
<name>A0A1H9KWU4_9BACT</name>
<evidence type="ECO:0000313" key="4">
    <source>
        <dbReference type="Proteomes" id="UP000199021"/>
    </source>
</evidence>
<comment type="similarity">
    <text evidence="1">Belongs to the universal stress protein A family.</text>
</comment>
<dbReference type="Gene3D" id="3.40.50.12370">
    <property type="match status" value="1"/>
</dbReference>
<dbReference type="PANTHER" id="PTHR46268:SF15">
    <property type="entry name" value="UNIVERSAL STRESS PROTEIN HP_0031"/>
    <property type="match status" value="1"/>
</dbReference>
<dbReference type="AlphaFoldDB" id="A0A1H9KWU4"/>
<dbReference type="InterPro" id="IPR006015">
    <property type="entry name" value="Universal_stress_UspA"/>
</dbReference>
<dbReference type="OrthoDB" id="9788959at2"/>
<reference evidence="4" key="1">
    <citation type="submission" date="2016-10" db="EMBL/GenBank/DDBJ databases">
        <authorList>
            <person name="Varghese N."/>
            <person name="Submissions S."/>
        </authorList>
    </citation>
    <scope>NUCLEOTIDE SEQUENCE [LARGE SCALE GENOMIC DNA]</scope>
    <source>
        <strain evidence="4">DSM 24740</strain>
    </source>
</reference>
<dbReference type="Proteomes" id="UP000199021">
    <property type="component" value="Unassembled WGS sequence"/>
</dbReference>
<dbReference type="InterPro" id="IPR006016">
    <property type="entry name" value="UspA"/>
</dbReference>
<dbReference type="SUPFAM" id="SSF52402">
    <property type="entry name" value="Adenine nucleotide alpha hydrolases-like"/>
    <property type="match status" value="2"/>
</dbReference>
<evidence type="ECO:0000259" key="2">
    <source>
        <dbReference type="Pfam" id="PF00582"/>
    </source>
</evidence>
<sequence>MKHLLVGIDFSKSADRALAYAEEIALQMKASISLVHIVPPAGTTEADEAKKRLTELADSSGSRGIKTAAYIYEGPVIETLKRVIDDGDCDLVVMGCQGENFLPENPWGSSTTSLMEDTRIPILAVPDLAPVKYPRRFLLATDKICPRHIRQLTPMLELLRADRTDLLLFHYLQATDRSTPDREYGRLLEGIKHRFYYQVDNQQPIGNAVVEFTELIDADILVVTHRDGHWLGSPTSDSVARRVTWASSVPVLVLQDSF</sequence>
<evidence type="ECO:0000256" key="1">
    <source>
        <dbReference type="ARBA" id="ARBA00008791"/>
    </source>
</evidence>
<dbReference type="PANTHER" id="PTHR46268">
    <property type="entry name" value="STRESS RESPONSE PROTEIN NHAX"/>
    <property type="match status" value="1"/>
</dbReference>
<dbReference type="CDD" id="cd00293">
    <property type="entry name" value="USP-like"/>
    <property type="match status" value="1"/>
</dbReference>
<dbReference type="InParanoid" id="A0A1H9KWU4"/>
<gene>
    <name evidence="3" type="ORF">SAMN05444359_12229</name>
</gene>
<evidence type="ECO:0000313" key="3">
    <source>
        <dbReference type="EMBL" id="SER03691.1"/>
    </source>
</evidence>
<keyword evidence="4" id="KW-1185">Reference proteome</keyword>